<dbReference type="EMBL" id="JAATJE010000001">
    <property type="protein sequence ID" value="NJC33201.1"/>
    <property type="molecule type" value="Genomic_DNA"/>
</dbReference>
<comment type="caution">
    <text evidence="1">The sequence shown here is derived from an EMBL/GenBank/DDBJ whole genome shotgun (WGS) entry which is preliminary data.</text>
</comment>
<dbReference type="Proteomes" id="UP000734218">
    <property type="component" value="Unassembled WGS sequence"/>
</dbReference>
<evidence type="ECO:0000313" key="2">
    <source>
        <dbReference type="Proteomes" id="UP000734218"/>
    </source>
</evidence>
<evidence type="ECO:0000313" key="1">
    <source>
        <dbReference type="EMBL" id="NJC33201.1"/>
    </source>
</evidence>
<reference evidence="1 2" key="1">
    <citation type="submission" date="2020-03" db="EMBL/GenBank/DDBJ databases">
        <title>Genomic Encyclopedia of Type Strains, Phase IV (KMG-IV): sequencing the most valuable type-strain genomes for metagenomic binning, comparative biology and taxonomic classification.</title>
        <authorList>
            <person name="Goeker M."/>
        </authorList>
    </citation>
    <scope>NUCLEOTIDE SEQUENCE [LARGE SCALE GENOMIC DNA]</scope>
    <source>
        <strain evidence="1 2">DSM 27651</strain>
    </source>
</reference>
<keyword evidence="2" id="KW-1185">Reference proteome</keyword>
<evidence type="ECO:0008006" key="3">
    <source>
        <dbReference type="Google" id="ProtNLM"/>
    </source>
</evidence>
<sequence length="339" mass="36016">MASRHISEEEQPSGLVANAARATTLASRGLDLLVRQLATPDLQPPSDYHWTQTRRLVAELVEAEEAAFRARLAALVPPVLLPPLAVPHAVSDPALIAQAFARVEEHRLTTMLRAAGSRAPVEPVASGDAEAAALELALLRADSRRFDPFGDPMLVGTDLKAEDMHRLVWRIAAAARAVLIARGEDDSQVDNWIAVAARHQLSRHDEGEGACPAAIRLATRLLNSDRPLADVIEAALSAARPGLAAALLSRTLGIDHADALAALADVDRAAVLLRAAGLPRAEAVGVLLRLAEAHGQEDDKLVATVDGFDALSRADALHSVAQLQLDPGYRAAITERDGR</sequence>
<gene>
    <name evidence="1" type="ORF">GGR88_000675</name>
</gene>
<name>A0ABX0XKD9_9SPHN</name>
<protein>
    <recommendedName>
        <fullName evidence="3">DUF2336 domain-containing protein</fullName>
    </recommendedName>
</protein>
<dbReference type="RefSeq" id="WP_167953012.1">
    <property type="nucleotide sequence ID" value="NZ_JAATJE010000001.1"/>
</dbReference>
<proteinExistence type="predicted"/>
<accession>A0ABX0XKD9</accession>
<organism evidence="1 2">
    <name type="scientific">Sphingomonas jejuensis</name>
    <dbReference type="NCBI Taxonomy" id="904715"/>
    <lineage>
        <taxon>Bacteria</taxon>
        <taxon>Pseudomonadati</taxon>
        <taxon>Pseudomonadota</taxon>
        <taxon>Alphaproteobacteria</taxon>
        <taxon>Sphingomonadales</taxon>
        <taxon>Sphingomonadaceae</taxon>
        <taxon>Sphingomonas</taxon>
    </lineage>
</organism>